<dbReference type="EMBL" id="JBJQOH010000008">
    <property type="protein sequence ID" value="KAL3677294.1"/>
    <property type="molecule type" value="Genomic_DNA"/>
</dbReference>
<organism evidence="1 2">
    <name type="scientific">Riccia sorocarpa</name>
    <dbReference type="NCBI Taxonomy" id="122646"/>
    <lineage>
        <taxon>Eukaryota</taxon>
        <taxon>Viridiplantae</taxon>
        <taxon>Streptophyta</taxon>
        <taxon>Embryophyta</taxon>
        <taxon>Marchantiophyta</taxon>
        <taxon>Marchantiopsida</taxon>
        <taxon>Marchantiidae</taxon>
        <taxon>Marchantiales</taxon>
        <taxon>Ricciaceae</taxon>
        <taxon>Riccia</taxon>
    </lineage>
</organism>
<sequence>METETSKRSEETVRGVMEGLQTVIKLGKQVEVLITMLSQVSSEVSGLTKSVAELHTENQALKLLIGQSAPVQAVVVEVQNAVSQVLQEVKSSMAKVTADTCELHKQSEEQSLAIGQCHTVLTMSESMAAIEHKPMHDVQTQISALQLTLETQKADTNSQLKVKVEAIKKDPGHSSKGPNLSQIVAELDSKFKSYAETAKTSQISLIQERESELTAKEIRARNLRLVGLSENEGRICRK</sequence>
<dbReference type="AlphaFoldDB" id="A0ABD3GFT2"/>
<dbReference type="Proteomes" id="UP001633002">
    <property type="component" value="Unassembled WGS sequence"/>
</dbReference>
<evidence type="ECO:0000313" key="2">
    <source>
        <dbReference type="Proteomes" id="UP001633002"/>
    </source>
</evidence>
<proteinExistence type="predicted"/>
<accession>A0ABD3GFT2</accession>
<name>A0ABD3GFT2_9MARC</name>
<gene>
    <name evidence="1" type="ORF">R1sor_027242</name>
</gene>
<comment type="caution">
    <text evidence="1">The sequence shown here is derived from an EMBL/GenBank/DDBJ whole genome shotgun (WGS) entry which is preliminary data.</text>
</comment>
<keyword evidence="2" id="KW-1185">Reference proteome</keyword>
<evidence type="ECO:0000313" key="1">
    <source>
        <dbReference type="EMBL" id="KAL3677294.1"/>
    </source>
</evidence>
<reference evidence="1 2" key="1">
    <citation type="submission" date="2024-09" db="EMBL/GenBank/DDBJ databases">
        <title>Chromosome-scale assembly of Riccia sorocarpa.</title>
        <authorList>
            <person name="Paukszto L."/>
        </authorList>
    </citation>
    <scope>NUCLEOTIDE SEQUENCE [LARGE SCALE GENOMIC DNA]</scope>
    <source>
        <strain evidence="1">LP-2024</strain>
        <tissue evidence="1">Aerial parts of the thallus</tissue>
    </source>
</reference>
<protein>
    <submittedName>
        <fullName evidence="1">Uncharacterized protein</fullName>
    </submittedName>
</protein>